<dbReference type="EMBL" id="FNAQ01000001">
    <property type="protein sequence ID" value="SDD76742.1"/>
    <property type="molecule type" value="Genomic_DNA"/>
</dbReference>
<dbReference type="SUPFAM" id="SSF46548">
    <property type="entry name" value="alpha-helical ferredoxin"/>
    <property type="match status" value="1"/>
</dbReference>
<evidence type="ECO:0000256" key="5">
    <source>
        <dbReference type="ARBA" id="ARBA00022989"/>
    </source>
</evidence>
<keyword evidence="5 10" id="KW-1133">Transmembrane helix</keyword>
<feature type="transmembrane region" description="Helical" evidence="10">
    <location>
        <begin position="441"/>
        <end position="463"/>
    </location>
</feature>
<dbReference type="InterPro" id="IPR032816">
    <property type="entry name" value="VTT_dom"/>
</dbReference>
<dbReference type="Gene3D" id="1.10.1060.10">
    <property type="entry name" value="Alpha-helical ferredoxin"/>
    <property type="match status" value="1"/>
</dbReference>
<evidence type="ECO:0000256" key="6">
    <source>
        <dbReference type="ARBA" id="ARBA00023004"/>
    </source>
</evidence>
<dbReference type="Pfam" id="PF02754">
    <property type="entry name" value="CCG"/>
    <property type="match status" value="2"/>
</dbReference>
<evidence type="ECO:0000256" key="1">
    <source>
        <dbReference type="ARBA" id="ARBA00004651"/>
    </source>
</evidence>
<dbReference type="InterPro" id="IPR009051">
    <property type="entry name" value="Helical_ferredxn"/>
</dbReference>
<dbReference type="GO" id="GO:0016491">
    <property type="term" value="F:oxidoreductase activity"/>
    <property type="evidence" value="ECO:0007669"/>
    <property type="project" value="UniProtKB-ARBA"/>
</dbReference>
<sequence length="623" mass="69036">MGCPQSLTWSDPTQTRQDLDHLLDHVTSGCSECGACVRNCAFLQHYGNPAQLARQLQQDEEPALAATLAFSCSLCGLCDTLCPERLSLSALFLQLRRVVVIDQPQILRRFRGLRSYENLGTSKRFTWHALPDGCQTVFFPGCALAGNRPATVWQLYQQLRRQQPTLGLVLDCCTKPSHDLGDQQRFHQRFGQLRDLLLAGGVTTVLTACPNCYEVFRRYGNRLQCHSVYEELARQPALLPGPPATATPARTVTIHDPCVNRQALPVQQAVRQLLQQRGLKIEEMRNSGRTTLCCGEGGCVMASAPQLALKWRDRRAEQAQGRPLVTYCAGCMEFLRPVSNCCHVLDVLLQPAAALDGNLKPVPSLLRYKNRLSLKRRARQQIQAPHAQERPMSDPAARPAATGRQKLVRLAVLALLIGTIVALRASGLLDQFDPQQLRHSIAGYGLWAPLIFMLLYSLAPVFFLPGLPLTLLGGILFGPIWGVVYTLSGATAGASLAFLVARYLGRDWIATKLTGERWQKLDADVARQGWKMVAFTRLIPLFPFNLLNYAFGLTNIRFSHYVLTSAICMAPATVAYIALSSSLTDLLRGTLTTELLVGLVLLVLLALLPLGWKKWQARRQSRP</sequence>
<evidence type="ECO:0000313" key="14">
    <source>
        <dbReference type="Proteomes" id="UP000243205"/>
    </source>
</evidence>
<evidence type="ECO:0000259" key="11">
    <source>
        <dbReference type="Pfam" id="PF02754"/>
    </source>
</evidence>
<evidence type="ECO:0000256" key="2">
    <source>
        <dbReference type="ARBA" id="ARBA00022475"/>
    </source>
</evidence>
<gene>
    <name evidence="13" type="ORF">SAMN05661003_101249</name>
</gene>
<organism evidence="13 14">
    <name type="scientific">Desulfuromonas thiophila</name>
    <dbReference type="NCBI Taxonomy" id="57664"/>
    <lineage>
        <taxon>Bacteria</taxon>
        <taxon>Pseudomonadati</taxon>
        <taxon>Thermodesulfobacteriota</taxon>
        <taxon>Desulfuromonadia</taxon>
        <taxon>Desulfuromonadales</taxon>
        <taxon>Desulfuromonadaceae</taxon>
        <taxon>Desulfuromonas</taxon>
    </lineage>
</organism>
<dbReference type="PANTHER" id="PTHR12677">
    <property type="entry name" value="GOLGI APPARATUS MEMBRANE PROTEIN TVP38-RELATED"/>
    <property type="match status" value="1"/>
</dbReference>
<keyword evidence="14" id="KW-1185">Reference proteome</keyword>
<dbReference type="InterPro" id="IPR004017">
    <property type="entry name" value="Cys_rich_dom"/>
</dbReference>
<evidence type="ECO:0000259" key="12">
    <source>
        <dbReference type="Pfam" id="PF09335"/>
    </source>
</evidence>
<feature type="domain" description="Cysteine-rich" evidence="11">
    <location>
        <begin position="137"/>
        <end position="215"/>
    </location>
</feature>
<feature type="transmembrane region" description="Helical" evidence="10">
    <location>
        <begin position="591"/>
        <end position="612"/>
    </location>
</feature>
<keyword evidence="8 10" id="KW-0472">Membrane</keyword>
<keyword evidence="7" id="KW-0411">Iron-sulfur</keyword>
<keyword evidence="4" id="KW-0479">Metal-binding</keyword>
<evidence type="ECO:0000256" key="8">
    <source>
        <dbReference type="ARBA" id="ARBA00023136"/>
    </source>
</evidence>
<feature type="transmembrane region" description="Helical" evidence="10">
    <location>
        <begin position="561"/>
        <end position="579"/>
    </location>
</feature>
<dbReference type="STRING" id="57664.SAMN05661003_101249"/>
<keyword evidence="2" id="KW-1003">Cell membrane</keyword>
<evidence type="ECO:0000256" key="3">
    <source>
        <dbReference type="ARBA" id="ARBA00022692"/>
    </source>
</evidence>
<evidence type="ECO:0000256" key="10">
    <source>
        <dbReference type="SAM" id="Phobius"/>
    </source>
</evidence>
<keyword evidence="3 10" id="KW-0812">Transmembrane</keyword>
<dbReference type="OrthoDB" id="9803192at2"/>
<dbReference type="GO" id="GO:0046872">
    <property type="term" value="F:metal ion binding"/>
    <property type="evidence" value="ECO:0007669"/>
    <property type="project" value="UniProtKB-KW"/>
</dbReference>
<evidence type="ECO:0000256" key="4">
    <source>
        <dbReference type="ARBA" id="ARBA00022723"/>
    </source>
</evidence>
<evidence type="ECO:0000256" key="9">
    <source>
        <dbReference type="SAM" id="MobiDB-lite"/>
    </source>
</evidence>
<dbReference type="GO" id="GO:0051536">
    <property type="term" value="F:iron-sulfur cluster binding"/>
    <property type="evidence" value="ECO:0007669"/>
    <property type="project" value="UniProtKB-KW"/>
</dbReference>
<dbReference type="Pfam" id="PF13534">
    <property type="entry name" value="Fer4_17"/>
    <property type="match status" value="1"/>
</dbReference>
<name>A0A1G6XF95_9BACT</name>
<feature type="domain" description="VTT" evidence="12">
    <location>
        <begin position="464"/>
        <end position="580"/>
    </location>
</feature>
<evidence type="ECO:0000256" key="7">
    <source>
        <dbReference type="ARBA" id="ARBA00023014"/>
    </source>
</evidence>
<feature type="transmembrane region" description="Helical" evidence="10">
    <location>
        <begin position="407"/>
        <end position="429"/>
    </location>
</feature>
<dbReference type="Pfam" id="PF09335">
    <property type="entry name" value="VTT_dom"/>
    <property type="match status" value="1"/>
</dbReference>
<evidence type="ECO:0000313" key="13">
    <source>
        <dbReference type="EMBL" id="SDD76742.1"/>
    </source>
</evidence>
<dbReference type="InterPro" id="IPR015414">
    <property type="entry name" value="TMEM64"/>
</dbReference>
<dbReference type="AlphaFoldDB" id="A0A1G6XF95"/>
<dbReference type="RefSeq" id="WP_092075436.1">
    <property type="nucleotide sequence ID" value="NZ_FNAQ01000001.1"/>
</dbReference>
<reference evidence="14" key="1">
    <citation type="submission" date="2016-10" db="EMBL/GenBank/DDBJ databases">
        <authorList>
            <person name="Varghese N."/>
            <person name="Submissions S."/>
        </authorList>
    </citation>
    <scope>NUCLEOTIDE SEQUENCE [LARGE SCALE GENOMIC DNA]</scope>
    <source>
        <strain evidence="14">DSM 8987</strain>
    </source>
</reference>
<keyword evidence="6" id="KW-0408">Iron</keyword>
<feature type="region of interest" description="Disordered" evidence="9">
    <location>
        <begin position="380"/>
        <end position="400"/>
    </location>
</feature>
<feature type="transmembrane region" description="Helical" evidence="10">
    <location>
        <begin position="483"/>
        <end position="504"/>
    </location>
</feature>
<proteinExistence type="predicted"/>
<protein>
    <submittedName>
        <fullName evidence="13">Uncharacterized membrane protein YdjX, TVP38/TMEM64 family, SNARE-associated domain</fullName>
    </submittedName>
</protein>
<feature type="domain" description="Cysteine-rich" evidence="11">
    <location>
        <begin position="252"/>
        <end position="334"/>
    </location>
</feature>
<dbReference type="PANTHER" id="PTHR12677:SF59">
    <property type="entry name" value="GOLGI APPARATUS MEMBRANE PROTEIN TVP38-RELATED"/>
    <property type="match status" value="1"/>
</dbReference>
<dbReference type="InterPro" id="IPR017900">
    <property type="entry name" value="4Fe4S_Fe_S_CS"/>
</dbReference>
<dbReference type="Proteomes" id="UP000243205">
    <property type="component" value="Unassembled WGS sequence"/>
</dbReference>
<dbReference type="PROSITE" id="PS00198">
    <property type="entry name" value="4FE4S_FER_1"/>
    <property type="match status" value="1"/>
</dbReference>
<accession>A0A1G6XF95</accession>
<dbReference type="GO" id="GO:0005886">
    <property type="term" value="C:plasma membrane"/>
    <property type="evidence" value="ECO:0007669"/>
    <property type="project" value="UniProtKB-SubCell"/>
</dbReference>
<comment type="subcellular location">
    <subcellularLocation>
        <location evidence="1">Cell membrane</location>
        <topology evidence="1">Multi-pass membrane protein</topology>
    </subcellularLocation>
</comment>